<dbReference type="PANTHER" id="PTHR11461">
    <property type="entry name" value="SERINE PROTEASE INHIBITOR, SERPIN"/>
    <property type="match status" value="1"/>
</dbReference>
<dbReference type="GO" id="GO:0004867">
    <property type="term" value="F:serine-type endopeptidase inhibitor activity"/>
    <property type="evidence" value="ECO:0007669"/>
    <property type="project" value="UniProtKB-KW"/>
</dbReference>
<organism evidence="5">
    <name type="scientific">Scylla olivacea</name>
    <name type="common">Orange mud crab</name>
    <name type="synonym">Cancer olivacea</name>
    <dbReference type="NCBI Taxonomy" id="85551"/>
    <lineage>
        <taxon>Eukaryota</taxon>
        <taxon>Metazoa</taxon>
        <taxon>Ecdysozoa</taxon>
        <taxon>Arthropoda</taxon>
        <taxon>Crustacea</taxon>
        <taxon>Multicrustacea</taxon>
        <taxon>Malacostraca</taxon>
        <taxon>Eumalacostraca</taxon>
        <taxon>Eucarida</taxon>
        <taxon>Decapoda</taxon>
        <taxon>Pleocyemata</taxon>
        <taxon>Brachyura</taxon>
        <taxon>Eubrachyura</taxon>
        <taxon>Portunoidea</taxon>
        <taxon>Portunidae</taxon>
        <taxon>Portuninae</taxon>
        <taxon>Scylla</taxon>
    </lineage>
</organism>
<dbReference type="Pfam" id="PF00079">
    <property type="entry name" value="Serpin"/>
    <property type="match status" value="1"/>
</dbReference>
<comment type="similarity">
    <text evidence="3">Belongs to the serpin family.</text>
</comment>
<dbReference type="InterPro" id="IPR023796">
    <property type="entry name" value="Serpin_dom"/>
</dbReference>
<reference evidence="5" key="1">
    <citation type="submission" date="2015-09" db="EMBL/GenBank/DDBJ databases">
        <title>Scylla olivacea transcriptome.</title>
        <authorList>
            <person name="Ikhwanuddin M."/>
        </authorList>
    </citation>
    <scope>NUCLEOTIDE SEQUENCE</scope>
</reference>
<dbReference type="AlphaFoldDB" id="A0A0P4W326"/>
<evidence type="ECO:0000259" key="4">
    <source>
        <dbReference type="SMART" id="SM00093"/>
    </source>
</evidence>
<keyword evidence="1" id="KW-0646">Protease inhibitor</keyword>
<evidence type="ECO:0000256" key="3">
    <source>
        <dbReference type="RuleBase" id="RU000411"/>
    </source>
</evidence>
<dbReference type="SUPFAM" id="SSF56574">
    <property type="entry name" value="Serpins"/>
    <property type="match status" value="1"/>
</dbReference>
<dbReference type="GO" id="GO:0005615">
    <property type="term" value="C:extracellular space"/>
    <property type="evidence" value="ECO:0007669"/>
    <property type="project" value="InterPro"/>
</dbReference>
<dbReference type="Gene3D" id="3.30.497.10">
    <property type="entry name" value="Antithrombin, subunit I, domain 2"/>
    <property type="match status" value="1"/>
</dbReference>
<dbReference type="PROSITE" id="PS00284">
    <property type="entry name" value="SERPIN"/>
    <property type="match status" value="1"/>
</dbReference>
<dbReference type="EMBL" id="GDRN01076297">
    <property type="protein sequence ID" value="JAI62914.1"/>
    <property type="molecule type" value="Transcribed_RNA"/>
</dbReference>
<protein>
    <recommendedName>
        <fullName evidence="4">Serpin domain-containing protein</fullName>
    </recommendedName>
</protein>
<evidence type="ECO:0000313" key="5">
    <source>
        <dbReference type="EMBL" id="JAI62914.1"/>
    </source>
</evidence>
<dbReference type="InterPro" id="IPR000215">
    <property type="entry name" value="Serpin_fam"/>
</dbReference>
<dbReference type="InterPro" id="IPR042178">
    <property type="entry name" value="Serpin_sf_1"/>
</dbReference>
<accession>A0A0P4W326</accession>
<evidence type="ECO:0000256" key="2">
    <source>
        <dbReference type="ARBA" id="ARBA00022900"/>
    </source>
</evidence>
<dbReference type="InterPro" id="IPR042185">
    <property type="entry name" value="Serpin_sf_2"/>
</dbReference>
<proteinExistence type="inferred from homology"/>
<dbReference type="InterPro" id="IPR023795">
    <property type="entry name" value="Serpin_CS"/>
</dbReference>
<sequence length="478" mass="54437">MQIRSMTKATAAVAMVVVIVLASFTTTTQTPTLAASKSTNTARPSALPLRDNVDYNDVNNFGLELMRLLAVRGNVLISPLSLWSSLVLTLYGAELMTQHEMEEILHVLYVRRDELLRFLNSVEGRRRRMRGEPDVLIMEQKTRVFKENEFALNTSPAKELWDRLCSVNFTMPEEAERRIDKFVQETTYNLIPSLVNANQLRGTLMAMDTASCFKSDWRFNCGKVCRSAFYPLPYSQPINMTMMWVRQLLPVGMDAQLQATVVRMPFYSWMSLYLILPLYTGEGAFQETLDALDSWTLKHALKNLGCYRIEVHVPRFKMEGDYGNDLIPCLRQLGSKFMFDAKKADFSYFADSMYATNLNHRVFVDISEGPTAAGMASNVQLKSSFPSEIPQTETSCACSHITANVEINMPLKKRNRNACRRGRNSNGNSGNSSKAQWIRENDRYCNLCLKFNRPFVFLLVDDVDDIIWQVGVFKSPLN</sequence>
<feature type="domain" description="Serpin" evidence="4">
    <location>
        <begin position="63"/>
        <end position="476"/>
    </location>
</feature>
<dbReference type="Gene3D" id="2.30.39.10">
    <property type="entry name" value="Alpha-1-antitrypsin, domain 1"/>
    <property type="match status" value="1"/>
</dbReference>
<dbReference type="InterPro" id="IPR036186">
    <property type="entry name" value="Serpin_sf"/>
</dbReference>
<dbReference type="SMART" id="SM00093">
    <property type="entry name" value="SERPIN"/>
    <property type="match status" value="1"/>
</dbReference>
<evidence type="ECO:0000256" key="1">
    <source>
        <dbReference type="ARBA" id="ARBA00022690"/>
    </source>
</evidence>
<keyword evidence="2" id="KW-0722">Serine protease inhibitor</keyword>
<name>A0A0P4W326_SCYOL</name>
<dbReference type="PANTHER" id="PTHR11461:SF372">
    <property type="entry name" value="ACCESSORY GLAND PROTEIN ACP76A-RELATED"/>
    <property type="match status" value="1"/>
</dbReference>